<dbReference type="AlphaFoldDB" id="A0AAI9XBY4"/>
<dbReference type="EMBL" id="LACB01000055">
    <property type="protein sequence ID" value="KAJ9490513.1"/>
    <property type="molecule type" value="Genomic_DNA"/>
</dbReference>
<gene>
    <name evidence="2" type="ORF">VN97_g2747</name>
</gene>
<evidence type="ECO:0000313" key="2">
    <source>
        <dbReference type="EMBL" id="KAJ9490513.1"/>
    </source>
</evidence>
<feature type="compositionally biased region" description="Polar residues" evidence="1">
    <location>
        <begin position="79"/>
        <end position="90"/>
    </location>
</feature>
<protein>
    <submittedName>
        <fullName evidence="2">Uncharacterized protein</fullName>
    </submittedName>
</protein>
<name>A0AAI9XBY4_PENTH</name>
<evidence type="ECO:0000313" key="3">
    <source>
        <dbReference type="Proteomes" id="UP001227192"/>
    </source>
</evidence>
<dbReference type="Proteomes" id="UP001227192">
    <property type="component" value="Unassembled WGS sequence"/>
</dbReference>
<accession>A0AAI9XBY4</accession>
<comment type="caution">
    <text evidence="2">The sequence shown here is derived from an EMBL/GenBank/DDBJ whole genome shotgun (WGS) entry which is preliminary data.</text>
</comment>
<organism evidence="2 3">
    <name type="scientific">Penicillium thymicola</name>
    <dbReference type="NCBI Taxonomy" id="293382"/>
    <lineage>
        <taxon>Eukaryota</taxon>
        <taxon>Fungi</taxon>
        <taxon>Dikarya</taxon>
        <taxon>Ascomycota</taxon>
        <taxon>Pezizomycotina</taxon>
        <taxon>Eurotiomycetes</taxon>
        <taxon>Eurotiomycetidae</taxon>
        <taxon>Eurotiales</taxon>
        <taxon>Aspergillaceae</taxon>
        <taxon>Penicillium</taxon>
    </lineage>
</organism>
<sequence length="106" mass="11990">MSTIPSTKMSCKISPRLTFNGRSTSIVGRGFSSWASLLQMLCLEKKICACCVQCAFRTQEYREICCQYPVKEGRYSPPSNRQKILFTPTSPRHPATEHRDGILDGR</sequence>
<reference evidence="2" key="1">
    <citation type="submission" date="2015-06" db="EMBL/GenBank/DDBJ databases">
        <authorList>
            <person name="Nguyen H."/>
        </authorList>
    </citation>
    <scope>NUCLEOTIDE SEQUENCE</scope>
    <source>
        <strain evidence="2">DAOM 180753</strain>
    </source>
</reference>
<feature type="region of interest" description="Disordered" evidence="1">
    <location>
        <begin position="79"/>
        <end position="106"/>
    </location>
</feature>
<reference evidence="2" key="2">
    <citation type="journal article" date="2016" name="Fungal Biol.">
        <title>Ochratoxin A production by Penicillium thymicola.</title>
        <authorList>
            <person name="Nguyen H.D.T."/>
            <person name="McMullin D.R."/>
            <person name="Ponomareva E."/>
            <person name="Riley R."/>
            <person name="Pomraning K.R."/>
            <person name="Baker S.E."/>
            <person name="Seifert K.A."/>
        </authorList>
    </citation>
    <scope>NUCLEOTIDE SEQUENCE</scope>
    <source>
        <strain evidence="2">DAOM 180753</strain>
    </source>
</reference>
<feature type="compositionally biased region" description="Basic and acidic residues" evidence="1">
    <location>
        <begin position="94"/>
        <end position="106"/>
    </location>
</feature>
<proteinExistence type="predicted"/>
<keyword evidence="3" id="KW-1185">Reference proteome</keyword>
<evidence type="ECO:0000256" key="1">
    <source>
        <dbReference type="SAM" id="MobiDB-lite"/>
    </source>
</evidence>